<evidence type="ECO:0000259" key="2">
    <source>
        <dbReference type="Pfam" id="PF12804"/>
    </source>
</evidence>
<dbReference type="CDD" id="cd04182">
    <property type="entry name" value="GT_2_like_f"/>
    <property type="match status" value="1"/>
</dbReference>
<dbReference type="STRING" id="582402.Hbal_1427"/>
<dbReference type="InterPro" id="IPR029044">
    <property type="entry name" value="Nucleotide-diphossugar_trans"/>
</dbReference>
<gene>
    <name evidence="3" type="ordered locus">Hbal_1427</name>
</gene>
<dbReference type="KEGG" id="hba:Hbal_1427"/>
<dbReference type="Pfam" id="PF12804">
    <property type="entry name" value="NTP_transf_3"/>
    <property type="match status" value="1"/>
</dbReference>
<dbReference type="PANTHER" id="PTHR43777:SF1">
    <property type="entry name" value="MOLYBDENUM COFACTOR CYTIDYLYLTRANSFERASE"/>
    <property type="match status" value="1"/>
</dbReference>
<reference evidence="4" key="1">
    <citation type="journal article" date="2011" name="J. Bacteriol.">
        <title>Genome sequences of eight morphologically diverse alphaproteobacteria.</title>
        <authorList>
            <consortium name="US DOE Joint Genome Institute"/>
            <person name="Brown P.J."/>
            <person name="Kysela D.T."/>
            <person name="Buechlein A."/>
            <person name="Hemmerich C."/>
            <person name="Brun Y.V."/>
        </authorList>
    </citation>
    <scope>NUCLEOTIDE SEQUENCE [LARGE SCALE GENOMIC DNA]</scope>
    <source>
        <strain evidence="4">ATCC 49814 / DSM 5838 / IFAM 1418</strain>
    </source>
</reference>
<dbReference type="eggNOG" id="COG2068">
    <property type="taxonomic scope" value="Bacteria"/>
</dbReference>
<keyword evidence="1" id="KW-0460">Magnesium</keyword>
<dbReference type="RefSeq" id="WP_015827268.1">
    <property type="nucleotide sequence ID" value="NC_012982.1"/>
</dbReference>
<evidence type="ECO:0000313" key="4">
    <source>
        <dbReference type="Proteomes" id="UP000002745"/>
    </source>
</evidence>
<dbReference type="OrthoDB" id="9779263at2"/>
<dbReference type="Proteomes" id="UP000002745">
    <property type="component" value="Chromosome"/>
</dbReference>
<evidence type="ECO:0000256" key="1">
    <source>
        <dbReference type="ARBA" id="ARBA00022842"/>
    </source>
</evidence>
<dbReference type="SUPFAM" id="SSF53448">
    <property type="entry name" value="Nucleotide-diphospho-sugar transferases"/>
    <property type="match status" value="1"/>
</dbReference>
<keyword evidence="4" id="KW-1185">Reference proteome</keyword>
<dbReference type="Gene3D" id="3.90.550.10">
    <property type="entry name" value="Spore Coat Polysaccharide Biosynthesis Protein SpsA, Chain A"/>
    <property type="match status" value="1"/>
</dbReference>
<proteinExistence type="predicted"/>
<dbReference type="InterPro" id="IPR025877">
    <property type="entry name" value="MobA-like_NTP_Trfase"/>
</dbReference>
<sequence>MTPPELTIVLLASGLSTRFLKGDKLLAEINAKTILEHTIESFSELSAVKKLAVVGSQQYQRSNLLKQKGWNIVENPNPELGQGHSIALAAIHIVTSKKPTDVLICLADMPLIPAHHFKKLKDARDEQAEIIYTQTDDYIGPPALFRAHLLPTLQLLTGDTGAKSILPANTQTKRIPLHSDLALDIDTEHDLNKMNQYLN</sequence>
<name>C6XJ23_HIRBI</name>
<dbReference type="PANTHER" id="PTHR43777">
    <property type="entry name" value="MOLYBDENUM COFACTOR CYTIDYLYLTRANSFERASE"/>
    <property type="match status" value="1"/>
</dbReference>
<organism evidence="3 4">
    <name type="scientific">Hirschia baltica (strain ATCC 49814 / DSM 5838 / IFAM 1418)</name>
    <dbReference type="NCBI Taxonomy" id="582402"/>
    <lineage>
        <taxon>Bacteria</taxon>
        <taxon>Pseudomonadati</taxon>
        <taxon>Pseudomonadota</taxon>
        <taxon>Alphaproteobacteria</taxon>
        <taxon>Hyphomonadales</taxon>
        <taxon>Hyphomonadaceae</taxon>
        <taxon>Hirschia</taxon>
    </lineage>
</organism>
<dbReference type="GO" id="GO:0016779">
    <property type="term" value="F:nucleotidyltransferase activity"/>
    <property type="evidence" value="ECO:0007669"/>
    <property type="project" value="UniProtKB-ARBA"/>
</dbReference>
<protein>
    <submittedName>
        <fullName evidence="3">Uncharacterized MobA-related protein</fullName>
    </submittedName>
</protein>
<dbReference type="HOGENOM" id="CLU_061980_4_0_5"/>
<evidence type="ECO:0000313" key="3">
    <source>
        <dbReference type="EMBL" id="ACT59118.1"/>
    </source>
</evidence>
<feature type="domain" description="MobA-like NTP transferase" evidence="2">
    <location>
        <begin position="9"/>
        <end position="168"/>
    </location>
</feature>
<dbReference type="EMBL" id="CP001678">
    <property type="protein sequence ID" value="ACT59118.1"/>
    <property type="molecule type" value="Genomic_DNA"/>
</dbReference>
<dbReference type="AlphaFoldDB" id="C6XJ23"/>
<accession>C6XJ23</accession>